<dbReference type="GO" id="GO:0005886">
    <property type="term" value="C:plasma membrane"/>
    <property type="evidence" value="ECO:0007669"/>
    <property type="project" value="TreeGrafter"/>
</dbReference>
<dbReference type="Gene3D" id="3.40.50.300">
    <property type="entry name" value="P-loop containing nucleotide triphosphate hydrolases"/>
    <property type="match status" value="1"/>
</dbReference>
<dbReference type="Proteomes" id="UP000596427">
    <property type="component" value="Chromosome"/>
</dbReference>
<dbReference type="GO" id="GO:0015808">
    <property type="term" value="P:L-alanine transport"/>
    <property type="evidence" value="ECO:0007669"/>
    <property type="project" value="TreeGrafter"/>
</dbReference>
<evidence type="ECO:0000259" key="4">
    <source>
        <dbReference type="PROSITE" id="PS50893"/>
    </source>
</evidence>
<sequence length="250" mass="26668">MSEPILLSARGISRSFGGLAAVQDVTLELRQGVVTALAGPNGAGKTTLFNLITGHLVPDRGAVELKGESILRQKPHKVALKGIARSFQDLRLFGSMSVYDNVLAAIEPTPWLWQPGGSSGAAARRLEVERALAATGLEELAGTRAVDLSYAETKFLSMARIIATGAPIWLLDEPASGLDPASRSRFVKLVRDATAAGVTVCLIEHNLDIVTELADRIAFLDQGRKLAEGTPAEILGNAELIAIYFGERRE</sequence>
<keyword evidence="6" id="KW-1185">Reference proteome</keyword>
<dbReference type="PANTHER" id="PTHR45772:SF7">
    <property type="entry name" value="AMINO ACID ABC TRANSPORTER ATP-BINDING PROTEIN"/>
    <property type="match status" value="1"/>
</dbReference>
<dbReference type="AlphaFoldDB" id="A0A974SI34"/>
<evidence type="ECO:0000313" key="5">
    <source>
        <dbReference type="EMBL" id="QRG06956.1"/>
    </source>
</evidence>
<reference evidence="5 6" key="1">
    <citation type="submission" date="2020-10" db="EMBL/GenBank/DDBJ databases">
        <title>Degradation of 1,4-Dioxane by Xanthobacter sp. YN2, via a Novel Group-2 Soluble Di-Iron Monooxygenase.</title>
        <authorList>
            <person name="Ma F."/>
            <person name="Wang Y."/>
            <person name="Yang J."/>
            <person name="Guo H."/>
            <person name="Su D."/>
            <person name="Yu L."/>
        </authorList>
    </citation>
    <scope>NUCLEOTIDE SEQUENCE [LARGE SCALE GENOMIC DNA]</scope>
    <source>
        <strain evidence="5 6">YN2</strain>
    </source>
</reference>
<dbReference type="GO" id="GO:0005524">
    <property type="term" value="F:ATP binding"/>
    <property type="evidence" value="ECO:0007669"/>
    <property type="project" value="UniProtKB-KW"/>
</dbReference>
<keyword evidence="1" id="KW-0813">Transport</keyword>
<evidence type="ECO:0000256" key="3">
    <source>
        <dbReference type="ARBA" id="ARBA00022840"/>
    </source>
</evidence>
<keyword evidence="2" id="KW-0547">Nucleotide-binding</keyword>
<dbReference type="RefSeq" id="WP_203193866.1">
    <property type="nucleotide sequence ID" value="NZ_CP063362.1"/>
</dbReference>
<dbReference type="GO" id="GO:1903805">
    <property type="term" value="P:L-valine import across plasma membrane"/>
    <property type="evidence" value="ECO:0007669"/>
    <property type="project" value="TreeGrafter"/>
</dbReference>
<proteinExistence type="predicted"/>
<evidence type="ECO:0000256" key="2">
    <source>
        <dbReference type="ARBA" id="ARBA00022741"/>
    </source>
</evidence>
<dbReference type="InterPro" id="IPR051120">
    <property type="entry name" value="ABC_AA/LPS_Transport"/>
</dbReference>
<evidence type="ECO:0000256" key="1">
    <source>
        <dbReference type="ARBA" id="ARBA00022448"/>
    </source>
</evidence>
<accession>A0A974SI34</accession>
<dbReference type="CDD" id="cd03219">
    <property type="entry name" value="ABC_Mj1267_LivG_branched"/>
    <property type="match status" value="1"/>
</dbReference>
<name>A0A974SI34_9HYPH</name>
<dbReference type="InterPro" id="IPR003439">
    <property type="entry name" value="ABC_transporter-like_ATP-bd"/>
</dbReference>
<keyword evidence="3 5" id="KW-0067">ATP-binding</keyword>
<dbReference type="PROSITE" id="PS50893">
    <property type="entry name" value="ABC_TRANSPORTER_2"/>
    <property type="match status" value="1"/>
</dbReference>
<dbReference type="InterPro" id="IPR027417">
    <property type="entry name" value="P-loop_NTPase"/>
</dbReference>
<organism evidence="5 6">
    <name type="scientific">Xanthobacter dioxanivorans</name>
    <dbReference type="NCBI Taxonomy" id="2528964"/>
    <lineage>
        <taxon>Bacteria</taxon>
        <taxon>Pseudomonadati</taxon>
        <taxon>Pseudomonadota</taxon>
        <taxon>Alphaproteobacteria</taxon>
        <taxon>Hyphomicrobiales</taxon>
        <taxon>Xanthobacteraceae</taxon>
        <taxon>Xanthobacter</taxon>
    </lineage>
</organism>
<evidence type="ECO:0000313" key="6">
    <source>
        <dbReference type="Proteomes" id="UP000596427"/>
    </source>
</evidence>
<dbReference type="GO" id="GO:0015192">
    <property type="term" value="F:L-phenylalanine transmembrane transporter activity"/>
    <property type="evidence" value="ECO:0007669"/>
    <property type="project" value="TreeGrafter"/>
</dbReference>
<dbReference type="GO" id="GO:0042941">
    <property type="term" value="P:D-alanine transmembrane transport"/>
    <property type="evidence" value="ECO:0007669"/>
    <property type="project" value="TreeGrafter"/>
</dbReference>
<gene>
    <name evidence="5" type="ORF">EZH22_00385</name>
</gene>
<dbReference type="GO" id="GO:0005304">
    <property type="term" value="F:L-valine transmembrane transporter activity"/>
    <property type="evidence" value="ECO:0007669"/>
    <property type="project" value="TreeGrafter"/>
</dbReference>
<protein>
    <submittedName>
        <fullName evidence="5">ABC transporter ATP-binding protein</fullName>
    </submittedName>
</protein>
<dbReference type="GO" id="GO:0016887">
    <property type="term" value="F:ATP hydrolysis activity"/>
    <property type="evidence" value="ECO:0007669"/>
    <property type="project" value="InterPro"/>
</dbReference>
<dbReference type="SUPFAM" id="SSF52540">
    <property type="entry name" value="P-loop containing nucleoside triphosphate hydrolases"/>
    <property type="match status" value="1"/>
</dbReference>
<dbReference type="GO" id="GO:1903806">
    <property type="term" value="P:L-isoleucine import across plasma membrane"/>
    <property type="evidence" value="ECO:0007669"/>
    <property type="project" value="TreeGrafter"/>
</dbReference>
<dbReference type="GO" id="GO:0015188">
    <property type="term" value="F:L-isoleucine transmembrane transporter activity"/>
    <property type="evidence" value="ECO:0007669"/>
    <property type="project" value="TreeGrafter"/>
</dbReference>
<dbReference type="KEGG" id="xdi:EZH22_00385"/>
<dbReference type="PANTHER" id="PTHR45772">
    <property type="entry name" value="CONSERVED COMPONENT OF ABC TRANSPORTER FOR NATURAL AMINO ACIDS-RELATED"/>
    <property type="match status" value="1"/>
</dbReference>
<dbReference type="SMART" id="SM00382">
    <property type="entry name" value="AAA"/>
    <property type="match status" value="1"/>
</dbReference>
<dbReference type="InterPro" id="IPR003593">
    <property type="entry name" value="AAA+_ATPase"/>
</dbReference>
<feature type="domain" description="ABC transporter" evidence="4">
    <location>
        <begin position="7"/>
        <end position="247"/>
    </location>
</feature>
<dbReference type="Pfam" id="PF00005">
    <property type="entry name" value="ABC_tran"/>
    <property type="match status" value="1"/>
</dbReference>
<dbReference type="EMBL" id="CP063362">
    <property type="protein sequence ID" value="QRG06956.1"/>
    <property type="molecule type" value="Genomic_DNA"/>
</dbReference>